<evidence type="ECO:0000313" key="2">
    <source>
        <dbReference type="Proteomes" id="UP001596113"/>
    </source>
</evidence>
<reference evidence="2" key="1">
    <citation type="journal article" date="2019" name="Int. J. Syst. Evol. Microbiol.">
        <title>The Global Catalogue of Microorganisms (GCM) 10K type strain sequencing project: providing services to taxonomists for standard genome sequencing and annotation.</title>
        <authorList>
            <consortium name="The Broad Institute Genomics Platform"/>
            <consortium name="The Broad Institute Genome Sequencing Center for Infectious Disease"/>
            <person name="Wu L."/>
            <person name="Ma J."/>
        </authorList>
    </citation>
    <scope>NUCLEOTIDE SEQUENCE [LARGE SCALE GENOMIC DNA]</scope>
    <source>
        <strain evidence="2">CGMCC 1.18575</strain>
    </source>
</reference>
<organism evidence="1 2">
    <name type="scientific">Cohnella soli</name>
    <dbReference type="NCBI Taxonomy" id="425005"/>
    <lineage>
        <taxon>Bacteria</taxon>
        <taxon>Bacillati</taxon>
        <taxon>Bacillota</taxon>
        <taxon>Bacilli</taxon>
        <taxon>Bacillales</taxon>
        <taxon>Paenibacillaceae</taxon>
        <taxon>Cohnella</taxon>
    </lineage>
</organism>
<gene>
    <name evidence="1" type="ORF">ACFPOF_05960</name>
</gene>
<accession>A0ABW0HPZ5</accession>
<comment type="caution">
    <text evidence="1">The sequence shown here is derived from an EMBL/GenBank/DDBJ whole genome shotgun (WGS) entry which is preliminary data.</text>
</comment>
<proteinExistence type="predicted"/>
<dbReference type="RefSeq" id="WP_378130579.1">
    <property type="nucleotide sequence ID" value="NZ_JBHSMI010000011.1"/>
</dbReference>
<evidence type="ECO:0000313" key="1">
    <source>
        <dbReference type="EMBL" id="MFC5402275.1"/>
    </source>
</evidence>
<sequence>MYDTASEHAAHVDRLKQMNPESIREAKIKSLIDAVRNQELSLQDVAQYTNISMEQMNEWLSSTNMK</sequence>
<keyword evidence="2" id="KW-1185">Reference proteome</keyword>
<name>A0ABW0HPZ5_9BACL</name>
<protein>
    <submittedName>
        <fullName evidence="1">Preprotein translocase subunit YajC</fullName>
    </submittedName>
</protein>
<dbReference type="EMBL" id="JBHSMI010000011">
    <property type="protein sequence ID" value="MFC5402275.1"/>
    <property type="molecule type" value="Genomic_DNA"/>
</dbReference>
<dbReference type="Proteomes" id="UP001596113">
    <property type="component" value="Unassembled WGS sequence"/>
</dbReference>